<reference evidence="3" key="1">
    <citation type="journal article" date="2018" name="Nat. Microbiol.">
        <title>Leveraging single-cell genomics to expand the fungal tree of life.</title>
        <authorList>
            <person name="Ahrendt S.R."/>
            <person name="Quandt C.A."/>
            <person name="Ciobanu D."/>
            <person name="Clum A."/>
            <person name="Salamov A."/>
            <person name="Andreopoulos B."/>
            <person name="Cheng J.F."/>
            <person name="Woyke T."/>
            <person name="Pelin A."/>
            <person name="Henrissat B."/>
            <person name="Reynolds N.K."/>
            <person name="Benny G.L."/>
            <person name="Smith M.E."/>
            <person name="James T.Y."/>
            <person name="Grigoriev I.V."/>
        </authorList>
    </citation>
    <scope>NUCLEOTIDE SEQUENCE [LARGE SCALE GENOMIC DNA]</scope>
    <source>
        <strain evidence="3">RSA 1356</strain>
    </source>
</reference>
<evidence type="ECO:0000256" key="1">
    <source>
        <dbReference type="SAM" id="MobiDB-lite"/>
    </source>
</evidence>
<dbReference type="Proteomes" id="UP000271241">
    <property type="component" value="Unassembled WGS sequence"/>
</dbReference>
<gene>
    <name evidence="2" type="ORF">THASP1DRAFT_22648</name>
</gene>
<dbReference type="AlphaFoldDB" id="A0A4V1IX20"/>
<name>A0A4V1IX20_9FUNG</name>
<organism evidence="2 3">
    <name type="scientific">Thamnocephalis sphaerospora</name>
    <dbReference type="NCBI Taxonomy" id="78915"/>
    <lineage>
        <taxon>Eukaryota</taxon>
        <taxon>Fungi</taxon>
        <taxon>Fungi incertae sedis</taxon>
        <taxon>Zoopagomycota</taxon>
        <taxon>Zoopagomycotina</taxon>
        <taxon>Zoopagomycetes</taxon>
        <taxon>Zoopagales</taxon>
        <taxon>Sigmoideomycetaceae</taxon>
        <taxon>Thamnocephalis</taxon>
    </lineage>
</organism>
<evidence type="ECO:0000313" key="2">
    <source>
        <dbReference type="EMBL" id="RKP09529.1"/>
    </source>
</evidence>
<dbReference type="EMBL" id="KZ992507">
    <property type="protein sequence ID" value="RKP09529.1"/>
    <property type="molecule type" value="Genomic_DNA"/>
</dbReference>
<protein>
    <recommendedName>
        <fullName evidence="4">Retrotransposon gag domain-containing protein</fullName>
    </recommendedName>
</protein>
<sequence>MSVFRDLGSHFPRFGGRSDESVRWWCRLVDDVFSIGTWSDKEKLVIPSLYLDGVAARWYHLQRNSDFRCKSWRELRDRLVATFGAPSAAPHYVYAVAANGAEMYAAPHSGHIASVCPSPIIRKRINKPISPPPGFEGSASEQTSPLPLPSVQRTSAANTVSSRSAYGPS</sequence>
<keyword evidence="3" id="KW-1185">Reference proteome</keyword>
<feature type="compositionally biased region" description="Polar residues" evidence="1">
    <location>
        <begin position="139"/>
        <end position="169"/>
    </location>
</feature>
<accession>A0A4V1IX20</accession>
<proteinExistence type="predicted"/>
<evidence type="ECO:0000313" key="3">
    <source>
        <dbReference type="Proteomes" id="UP000271241"/>
    </source>
</evidence>
<feature type="region of interest" description="Disordered" evidence="1">
    <location>
        <begin position="127"/>
        <end position="169"/>
    </location>
</feature>
<evidence type="ECO:0008006" key="4">
    <source>
        <dbReference type="Google" id="ProtNLM"/>
    </source>
</evidence>